<dbReference type="GO" id="GO:0055085">
    <property type="term" value="P:transmembrane transport"/>
    <property type="evidence" value="ECO:0007669"/>
    <property type="project" value="InterPro"/>
</dbReference>
<evidence type="ECO:0000256" key="7">
    <source>
        <dbReference type="RuleBase" id="RU363032"/>
    </source>
</evidence>
<evidence type="ECO:0000256" key="2">
    <source>
        <dbReference type="ARBA" id="ARBA00022448"/>
    </source>
</evidence>
<feature type="transmembrane region" description="Helical" evidence="7">
    <location>
        <begin position="140"/>
        <end position="164"/>
    </location>
</feature>
<dbReference type="OrthoDB" id="145927at2"/>
<protein>
    <submittedName>
        <fullName evidence="9">ABC transporter permease</fullName>
    </submittedName>
</protein>
<dbReference type="Pfam" id="PF00528">
    <property type="entry name" value="BPD_transp_1"/>
    <property type="match status" value="1"/>
</dbReference>
<dbReference type="Gene3D" id="1.10.3720.10">
    <property type="entry name" value="MetI-like"/>
    <property type="match status" value="1"/>
</dbReference>
<dbReference type="CDD" id="cd06261">
    <property type="entry name" value="TM_PBP2"/>
    <property type="match status" value="1"/>
</dbReference>
<dbReference type="SUPFAM" id="SSF161098">
    <property type="entry name" value="MetI-like"/>
    <property type="match status" value="1"/>
</dbReference>
<comment type="subcellular location">
    <subcellularLocation>
        <location evidence="1 7">Cell membrane</location>
        <topology evidence="1 7">Multi-pass membrane protein</topology>
    </subcellularLocation>
</comment>
<evidence type="ECO:0000256" key="5">
    <source>
        <dbReference type="ARBA" id="ARBA00022989"/>
    </source>
</evidence>
<dbReference type="PANTHER" id="PTHR43005">
    <property type="entry name" value="BLR7065 PROTEIN"/>
    <property type="match status" value="1"/>
</dbReference>
<keyword evidence="2 7" id="KW-0813">Transport</keyword>
<dbReference type="PANTHER" id="PTHR43005:SF2">
    <property type="entry name" value="INTEGRAL MEMBRANE SUGAR TRANSPORT PROTEIN"/>
    <property type="match status" value="1"/>
</dbReference>
<dbReference type="PROSITE" id="PS50928">
    <property type="entry name" value="ABC_TM1"/>
    <property type="match status" value="1"/>
</dbReference>
<dbReference type="GO" id="GO:0005886">
    <property type="term" value="C:plasma membrane"/>
    <property type="evidence" value="ECO:0007669"/>
    <property type="project" value="UniProtKB-SubCell"/>
</dbReference>
<reference evidence="9 10" key="1">
    <citation type="submission" date="2017-04" db="EMBL/GenBank/DDBJ databases">
        <title>Comparative genome analysis of Subtercola boreus.</title>
        <authorList>
            <person name="Cho Y.-J."/>
            <person name="Cho A."/>
            <person name="Kim O.-S."/>
            <person name="Lee J.-I."/>
        </authorList>
    </citation>
    <scope>NUCLEOTIDE SEQUENCE [LARGE SCALE GENOMIC DNA]</scope>
    <source>
        <strain evidence="9 10">P28004</strain>
    </source>
</reference>
<comment type="caution">
    <text evidence="9">The sequence shown here is derived from an EMBL/GenBank/DDBJ whole genome shotgun (WGS) entry which is preliminary data.</text>
</comment>
<feature type="transmembrane region" description="Helical" evidence="7">
    <location>
        <begin position="250"/>
        <end position="272"/>
    </location>
</feature>
<evidence type="ECO:0000259" key="8">
    <source>
        <dbReference type="PROSITE" id="PS50928"/>
    </source>
</evidence>
<dbReference type="Proteomes" id="UP000257080">
    <property type="component" value="Unassembled WGS sequence"/>
</dbReference>
<name>A0A3E0W9Q6_9MICO</name>
<evidence type="ECO:0000313" key="9">
    <source>
        <dbReference type="EMBL" id="RFA26895.1"/>
    </source>
</evidence>
<accession>A0A3E0W9Q6</accession>
<evidence type="ECO:0000313" key="10">
    <source>
        <dbReference type="Proteomes" id="UP000257080"/>
    </source>
</evidence>
<evidence type="ECO:0000256" key="6">
    <source>
        <dbReference type="ARBA" id="ARBA00023136"/>
    </source>
</evidence>
<keyword evidence="5 7" id="KW-1133">Transmembrane helix</keyword>
<dbReference type="InterPro" id="IPR000515">
    <property type="entry name" value="MetI-like"/>
</dbReference>
<keyword evidence="3" id="KW-1003">Cell membrane</keyword>
<dbReference type="InterPro" id="IPR035906">
    <property type="entry name" value="MetI-like_sf"/>
</dbReference>
<feature type="transmembrane region" description="Helical" evidence="7">
    <location>
        <begin position="292"/>
        <end position="316"/>
    </location>
</feature>
<proteinExistence type="inferred from homology"/>
<dbReference type="AlphaFoldDB" id="A0A3E0W9Q6"/>
<feature type="transmembrane region" description="Helical" evidence="7">
    <location>
        <begin position="51"/>
        <end position="76"/>
    </location>
</feature>
<dbReference type="EMBL" id="NBXE01000022">
    <property type="protein sequence ID" value="RFA26895.1"/>
    <property type="molecule type" value="Genomic_DNA"/>
</dbReference>
<sequence length="329" mass="36264">MGRSTSGRRVLSAVTRLAGALLPLAEPAVTAGQKKRAGRSGVRHRKITPYLFLIVPLAFLITFTYVPAANLIWFSVTDWDGIDKTKNIVGADNFIEIFTDPEVFRVFYVSLFYIAASFIQMGLALYFATVLSFSTRFRNLFKGILFFPYLINGVAIGLMFLYFFQPDGTLDSLLKAVGLQEVTTQWLGNPDAVNPSLAATSVWRYTGLNFVLFLGAIQSIPSQLYEAADLDGANRFQQFRFIIVPGIKRIISLSFILAISGSLAVFEIPFIMTGGANGSATFVIETIRQAFTFRQVGLASAMAVVLLVIVLIVTLVQRKLLPDDEVNLT</sequence>
<keyword evidence="6 7" id="KW-0472">Membrane</keyword>
<evidence type="ECO:0000256" key="3">
    <source>
        <dbReference type="ARBA" id="ARBA00022475"/>
    </source>
</evidence>
<evidence type="ECO:0000256" key="1">
    <source>
        <dbReference type="ARBA" id="ARBA00004651"/>
    </source>
</evidence>
<evidence type="ECO:0000256" key="4">
    <source>
        <dbReference type="ARBA" id="ARBA00022692"/>
    </source>
</evidence>
<comment type="similarity">
    <text evidence="7">Belongs to the binding-protein-dependent transport system permease family.</text>
</comment>
<organism evidence="9 10">
    <name type="scientific">Subtercola boreus</name>
    <dbReference type="NCBI Taxonomy" id="120213"/>
    <lineage>
        <taxon>Bacteria</taxon>
        <taxon>Bacillati</taxon>
        <taxon>Actinomycetota</taxon>
        <taxon>Actinomycetes</taxon>
        <taxon>Micrococcales</taxon>
        <taxon>Microbacteriaceae</taxon>
        <taxon>Subtercola</taxon>
    </lineage>
</organism>
<keyword evidence="4 7" id="KW-0812">Transmembrane</keyword>
<feature type="domain" description="ABC transmembrane type-1" evidence="8">
    <location>
        <begin position="106"/>
        <end position="317"/>
    </location>
</feature>
<gene>
    <name evidence="9" type="ORF">B7R25_09120</name>
</gene>
<feature type="transmembrane region" description="Helical" evidence="7">
    <location>
        <begin position="106"/>
        <end position="128"/>
    </location>
</feature>